<dbReference type="PANTHER" id="PTHR35807:SF1">
    <property type="entry name" value="TRANSCRIPTIONAL REGULATOR REDD"/>
    <property type="match status" value="1"/>
</dbReference>
<dbReference type="Proteomes" id="UP000639606">
    <property type="component" value="Unassembled WGS sequence"/>
</dbReference>
<dbReference type="Gene3D" id="1.25.40.10">
    <property type="entry name" value="Tetratricopeptide repeat domain"/>
    <property type="match status" value="2"/>
</dbReference>
<dbReference type="SMART" id="SM00862">
    <property type="entry name" value="Trans_reg_C"/>
    <property type="match status" value="1"/>
</dbReference>
<evidence type="ECO:0000313" key="8">
    <source>
        <dbReference type="Proteomes" id="UP000639606"/>
    </source>
</evidence>
<evidence type="ECO:0000256" key="1">
    <source>
        <dbReference type="ARBA" id="ARBA00005820"/>
    </source>
</evidence>
<dbReference type="PANTHER" id="PTHR35807">
    <property type="entry name" value="TRANSCRIPTIONAL REGULATOR REDD-RELATED"/>
    <property type="match status" value="1"/>
</dbReference>
<dbReference type="InterPro" id="IPR001867">
    <property type="entry name" value="OmpR/PhoB-type_DNA-bd"/>
</dbReference>
<gene>
    <name evidence="7" type="ORF">GCM10010185_57430</name>
</gene>
<sequence length="1125" mass="118633">MSTASPLSVALLGPVRAWRDGQGVDIGAARRRAVFAMLAVRVGQAVSRDELIDGVWGESPPATAAASLYTYVSGLRGVLEPHRSKRSAAEVVVSTGAGYSLQIDPSALDVHRFEQHRKRAQVLAETNPEAALGELDDALALWRGDALLGVPGPFAESQRARLAELRLATVERRAELALALGRHADVIAELSGLTTKHPLREGLLALLVTALHRGGRQAEALRVYREARRALVVELGIEPGPALRRAHREALGGAPAPAPGGPARWTPDVAGNGLVGRDRELDLLRRAVTDVAAGRGRAVWLAGEPGVGKTALLTAGLAGAAEFGCQVASVAVDELAGRFPLRVLLDGLEVTGRSPDPRRAALARALADPAEAAPPWAASDPVALAAERVLAFVAELCARAPLVLVVDGLQWADEVSVLVWRQLLRLVDELPLLLVAAARPVPRRDDVDRACRAVVDAGGDVVELDPLPAPEVDALLTGLLGAPAGAGLRRLVGCAGGNPRYTRGVVDALLREGSVEFHDGVAEVDEFAEEEVSPALVAALNQQLAFLSPQAIEVLRWGALLGVEFSPADAATAGGRPVSDLVAAVDEATAAGVLVESGAKLAFRHPLVRHALHRGLPGPVRTALHRQAAQSLADAGAPVEVVATQLAAAPSAIDAWVVDWLLANADRLAERAPEVAAGLLRTAIDQPAVDPAHRERLAARLTRLLLRLGRRPDAEVRYVLARTEDQDLTAEMRWVLARLRHLDGAAAEAAAVLRDAIADDGVPPVWRARLAALLALVQCDGLGEPEAAEETAWQALREADDGFAQAHAHQALGRIGSARRDHEEALLQAELALAVVGTRQVRDAGLRTALSLDRAAALRELDRLDEADAVLRESREVAAGTPSAAEAHVARAVQDYWMGRWDGAVREVACADASSHALLDSGSVLLAQGVAAVVAARRGHLGMAREHLRAADYPLTTAVEHESVDFLLAARAFTARAAGRPDEAVAALRPLLRPPRGVVRHQWLPTLARFALSAGEPGVAERVAEVAAEEAAVERKPAGAFYVAEHCRGLVEHDPAPVLAAAARYREVGRPVELAEALEDAATLLTARGERTRALAASAEAAALYRGMGAELDARRVEVGSHGRP</sequence>
<keyword evidence="8" id="KW-1185">Reference proteome</keyword>
<evidence type="ECO:0000259" key="6">
    <source>
        <dbReference type="PROSITE" id="PS51755"/>
    </source>
</evidence>
<dbReference type="GO" id="GO:0000160">
    <property type="term" value="P:phosphorelay signal transduction system"/>
    <property type="evidence" value="ECO:0007669"/>
    <property type="project" value="InterPro"/>
</dbReference>
<dbReference type="SMART" id="SM01043">
    <property type="entry name" value="BTAD"/>
    <property type="match status" value="1"/>
</dbReference>
<dbReference type="GO" id="GO:0006355">
    <property type="term" value="P:regulation of DNA-templated transcription"/>
    <property type="evidence" value="ECO:0007669"/>
    <property type="project" value="InterPro"/>
</dbReference>
<dbReference type="Pfam" id="PF00486">
    <property type="entry name" value="Trans_reg_C"/>
    <property type="match status" value="1"/>
</dbReference>
<dbReference type="InterPro" id="IPR027417">
    <property type="entry name" value="P-loop_NTPase"/>
</dbReference>
<reference evidence="7" key="1">
    <citation type="journal article" date="2014" name="Int. J. Syst. Evol. Microbiol.">
        <title>Complete genome sequence of Corynebacterium casei LMG S-19264T (=DSM 44701T), isolated from a smear-ripened cheese.</title>
        <authorList>
            <consortium name="US DOE Joint Genome Institute (JGI-PGF)"/>
            <person name="Walter F."/>
            <person name="Albersmeier A."/>
            <person name="Kalinowski J."/>
            <person name="Ruckert C."/>
        </authorList>
    </citation>
    <scope>NUCLEOTIDE SEQUENCE</scope>
    <source>
        <strain evidence="7">JCM 3313</strain>
    </source>
</reference>
<dbReference type="GO" id="GO:0003677">
    <property type="term" value="F:DNA binding"/>
    <property type="evidence" value="ECO:0007669"/>
    <property type="project" value="UniProtKB-UniRule"/>
</dbReference>
<dbReference type="Pfam" id="PF03704">
    <property type="entry name" value="BTAD"/>
    <property type="match status" value="1"/>
</dbReference>
<accession>A0A918AS21</accession>
<evidence type="ECO:0000256" key="5">
    <source>
        <dbReference type="PROSITE-ProRule" id="PRU01091"/>
    </source>
</evidence>
<dbReference type="AlphaFoldDB" id="A0A918AS21"/>
<dbReference type="InterPro" id="IPR036388">
    <property type="entry name" value="WH-like_DNA-bd_sf"/>
</dbReference>
<organism evidence="7 8">
    <name type="scientific">Saccharothrix coeruleofusca</name>
    <dbReference type="NCBI Taxonomy" id="33919"/>
    <lineage>
        <taxon>Bacteria</taxon>
        <taxon>Bacillati</taxon>
        <taxon>Actinomycetota</taxon>
        <taxon>Actinomycetes</taxon>
        <taxon>Pseudonocardiales</taxon>
        <taxon>Pseudonocardiaceae</taxon>
        <taxon>Saccharothrix</taxon>
    </lineage>
</organism>
<keyword evidence="4" id="KW-0804">Transcription</keyword>
<evidence type="ECO:0000256" key="4">
    <source>
        <dbReference type="ARBA" id="ARBA00023163"/>
    </source>
</evidence>
<dbReference type="InterPro" id="IPR016032">
    <property type="entry name" value="Sig_transdc_resp-reg_C-effctor"/>
</dbReference>
<dbReference type="SUPFAM" id="SSF46894">
    <property type="entry name" value="C-terminal effector domain of the bipartite response regulators"/>
    <property type="match status" value="1"/>
</dbReference>
<dbReference type="Pfam" id="PF13191">
    <property type="entry name" value="AAA_16"/>
    <property type="match status" value="1"/>
</dbReference>
<evidence type="ECO:0000256" key="3">
    <source>
        <dbReference type="ARBA" id="ARBA00023125"/>
    </source>
</evidence>
<reference evidence="7" key="2">
    <citation type="submission" date="2020-09" db="EMBL/GenBank/DDBJ databases">
        <authorList>
            <person name="Sun Q."/>
            <person name="Ohkuma M."/>
        </authorList>
    </citation>
    <scope>NUCLEOTIDE SEQUENCE</scope>
    <source>
        <strain evidence="7">JCM 3313</strain>
    </source>
</reference>
<dbReference type="InterPro" id="IPR005158">
    <property type="entry name" value="BTAD"/>
</dbReference>
<name>A0A918AS21_9PSEU</name>
<dbReference type="InterPro" id="IPR051677">
    <property type="entry name" value="AfsR-DnrI-RedD_regulator"/>
</dbReference>
<keyword evidence="2" id="KW-0805">Transcription regulation</keyword>
<comment type="similarity">
    <text evidence="1">Belongs to the AfsR/DnrI/RedD regulatory family.</text>
</comment>
<dbReference type="PROSITE" id="PS51755">
    <property type="entry name" value="OMPR_PHOB"/>
    <property type="match status" value="1"/>
</dbReference>
<evidence type="ECO:0000313" key="7">
    <source>
        <dbReference type="EMBL" id="GGP76255.1"/>
    </source>
</evidence>
<feature type="domain" description="OmpR/PhoB-type" evidence="6">
    <location>
        <begin position="1"/>
        <end position="103"/>
    </location>
</feature>
<dbReference type="InterPro" id="IPR041664">
    <property type="entry name" value="AAA_16"/>
</dbReference>
<dbReference type="CDD" id="cd15831">
    <property type="entry name" value="BTAD"/>
    <property type="match status" value="1"/>
</dbReference>
<comment type="caution">
    <text evidence="7">The sequence shown here is derived from an EMBL/GenBank/DDBJ whole genome shotgun (WGS) entry which is preliminary data.</text>
</comment>
<dbReference type="SUPFAM" id="SSF48452">
    <property type="entry name" value="TPR-like"/>
    <property type="match status" value="2"/>
</dbReference>
<evidence type="ECO:0000256" key="2">
    <source>
        <dbReference type="ARBA" id="ARBA00023015"/>
    </source>
</evidence>
<dbReference type="SUPFAM" id="SSF52540">
    <property type="entry name" value="P-loop containing nucleoside triphosphate hydrolases"/>
    <property type="match status" value="1"/>
</dbReference>
<keyword evidence="3 5" id="KW-0238">DNA-binding</keyword>
<protein>
    <submittedName>
        <fullName evidence="7">SARP family transcriptional regulator</fullName>
    </submittedName>
</protein>
<dbReference type="InterPro" id="IPR011990">
    <property type="entry name" value="TPR-like_helical_dom_sf"/>
</dbReference>
<dbReference type="EMBL" id="BMRG01000016">
    <property type="protein sequence ID" value="GGP76255.1"/>
    <property type="molecule type" value="Genomic_DNA"/>
</dbReference>
<proteinExistence type="inferred from homology"/>
<dbReference type="RefSeq" id="WP_189226447.1">
    <property type="nucleotide sequence ID" value="NZ_BMRG01000016.1"/>
</dbReference>
<feature type="DNA-binding region" description="OmpR/PhoB-type" evidence="5">
    <location>
        <begin position="1"/>
        <end position="103"/>
    </location>
</feature>
<dbReference type="Gene3D" id="1.10.10.10">
    <property type="entry name" value="Winged helix-like DNA-binding domain superfamily/Winged helix DNA-binding domain"/>
    <property type="match status" value="1"/>
</dbReference>